<name>A0A314UMC4_PRUYE</name>
<dbReference type="OrthoDB" id="1186700at2759"/>
<accession>A0A314UMC4</accession>
<reference evidence="2 3" key="1">
    <citation type="submission" date="2018-02" db="EMBL/GenBank/DDBJ databases">
        <title>Draft genome of wild Prunus yedoensis var. nudiflora.</title>
        <authorList>
            <person name="Baek S."/>
            <person name="Kim J.-H."/>
            <person name="Choi K."/>
            <person name="Kim G.-B."/>
            <person name="Cho A."/>
            <person name="Jang H."/>
            <person name="Shin C.-H."/>
            <person name="Yu H.-J."/>
            <person name="Mun J.-H."/>
        </authorList>
    </citation>
    <scope>NUCLEOTIDE SEQUENCE [LARGE SCALE GENOMIC DNA]</scope>
    <source>
        <strain evidence="3">cv. Jeju island</strain>
        <tissue evidence="2">Leaf</tissue>
    </source>
</reference>
<gene>
    <name evidence="2" type="ORF">Pyn_07029</name>
</gene>
<proteinExistence type="predicted"/>
<evidence type="ECO:0000313" key="2">
    <source>
        <dbReference type="EMBL" id="PQM38006.1"/>
    </source>
</evidence>
<evidence type="ECO:0000313" key="3">
    <source>
        <dbReference type="Proteomes" id="UP000250321"/>
    </source>
</evidence>
<sequence length="192" mass="21561">METGSHVSMRKVKNGGLKVLWAVQLRSMKNGFKRDHHHPSWQMAIQSHIDAANALVRLANEDPSQLHGGLRSHGMKHSVKGIPSIKDLKGKSRGDSHSDVAGRKVNFLVKRQQADFGGSTKDEDAAAVLDFHLPAVPYPAGRKQKKMKMFKKLSSLVPKYMKSNVSEKDDNLNGKGWQDPIQKKKQWKLQHQ</sequence>
<dbReference type="EMBL" id="PJQY01003373">
    <property type="protein sequence ID" value="PQM38006.1"/>
    <property type="molecule type" value="Genomic_DNA"/>
</dbReference>
<dbReference type="AlphaFoldDB" id="A0A314UMC4"/>
<feature type="region of interest" description="Disordered" evidence="1">
    <location>
        <begin position="163"/>
        <end position="192"/>
    </location>
</feature>
<dbReference type="Proteomes" id="UP000250321">
    <property type="component" value="Unassembled WGS sequence"/>
</dbReference>
<keyword evidence="3" id="KW-1185">Reference proteome</keyword>
<evidence type="ECO:0000256" key="1">
    <source>
        <dbReference type="SAM" id="MobiDB-lite"/>
    </source>
</evidence>
<dbReference type="STRING" id="2094558.A0A314UMC4"/>
<comment type="caution">
    <text evidence="2">The sequence shown here is derived from an EMBL/GenBank/DDBJ whole genome shotgun (WGS) entry which is preliminary data.</text>
</comment>
<feature type="compositionally biased region" description="Basic residues" evidence="1">
    <location>
        <begin position="183"/>
        <end position="192"/>
    </location>
</feature>
<organism evidence="2 3">
    <name type="scientific">Prunus yedoensis var. nudiflora</name>
    <dbReference type="NCBI Taxonomy" id="2094558"/>
    <lineage>
        <taxon>Eukaryota</taxon>
        <taxon>Viridiplantae</taxon>
        <taxon>Streptophyta</taxon>
        <taxon>Embryophyta</taxon>
        <taxon>Tracheophyta</taxon>
        <taxon>Spermatophyta</taxon>
        <taxon>Magnoliopsida</taxon>
        <taxon>eudicotyledons</taxon>
        <taxon>Gunneridae</taxon>
        <taxon>Pentapetalae</taxon>
        <taxon>rosids</taxon>
        <taxon>fabids</taxon>
        <taxon>Rosales</taxon>
        <taxon>Rosaceae</taxon>
        <taxon>Amygdaloideae</taxon>
        <taxon>Amygdaleae</taxon>
        <taxon>Prunus</taxon>
    </lineage>
</organism>
<protein>
    <submittedName>
        <fullName evidence="2">Uncharacterized protein</fullName>
    </submittedName>
</protein>